<gene>
    <name evidence="2" type="ORF">DXZ20_00215</name>
</gene>
<sequence>MNTITDEQRRLAGAMGVDPDDPLITVLKPVADLAEEMKAWKDIDIELLKFLRSTSQGVEQTASNYAKLANYYRTLVELSKESSTQMQAETGKLVMLMQDSIRQMQSDLPSKQELKSDLSYLKSEIQQTKALSARQPLQWGPLVLAALLSIMTGWMGWRMGRVDGFQKGEIEIMNLFGGRTNMFYWQRMRMENSDLVKDCRKQKRETCVLNLP</sequence>
<keyword evidence="1" id="KW-1133">Transmembrane helix</keyword>
<keyword evidence="3" id="KW-1185">Reference proteome</keyword>
<evidence type="ECO:0000313" key="2">
    <source>
        <dbReference type="EMBL" id="NEZ54154.1"/>
    </source>
</evidence>
<accession>A0A6M0RCR5</accession>
<name>A0A6M0RCR5_9CYAN</name>
<evidence type="ECO:0000256" key="1">
    <source>
        <dbReference type="SAM" id="Phobius"/>
    </source>
</evidence>
<dbReference type="RefSeq" id="WP_163695424.1">
    <property type="nucleotide sequence ID" value="NZ_QXHD01000001.1"/>
</dbReference>
<dbReference type="EMBL" id="QXHD01000001">
    <property type="protein sequence ID" value="NEZ54154.1"/>
    <property type="molecule type" value="Genomic_DNA"/>
</dbReference>
<comment type="caution">
    <text evidence="2">The sequence shown here is derived from an EMBL/GenBank/DDBJ whole genome shotgun (WGS) entry which is preliminary data.</text>
</comment>
<keyword evidence="1" id="KW-0812">Transmembrane</keyword>
<feature type="transmembrane region" description="Helical" evidence="1">
    <location>
        <begin position="139"/>
        <end position="157"/>
    </location>
</feature>
<keyword evidence="1" id="KW-0472">Membrane</keyword>
<reference evidence="2 3" key="1">
    <citation type="journal article" date="2020" name="Microb. Ecol.">
        <title>Ecogenomics of the Marine Benthic Filamentous Cyanobacterium Adonisia.</title>
        <authorList>
            <person name="Walter J.M."/>
            <person name="Coutinho F.H."/>
            <person name="Leomil L."/>
            <person name="Hargreaves P.I."/>
            <person name="Campeao M.E."/>
            <person name="Vieira V.V."/>
            <person name="Silva B.S."/>
            <person name="Fistarol G.O."/>
            <person name="Salomon P.S."/>
            <person name="Sawabe T."/>
            <person name="Mino S."/>
            <person name="Hosokawa M."/>
            <person name="Miyashita H."/>
            <person name="Maruyama F."/>
            <person name="van Verk M.C."/>
            <person name="Dutilh B.E."/>
            <person name="Thompson C.C."/>
            <person name="Thompson F.L."/>
        </authorList>
    </citation>
    <scope>NUCLEOTIDE SEQUENCE [LARGE SCALE GENOMIC DNA]</scope>
    <source>
        <strain evidence="2 3">CCMR0081</strain>
    </source>
</reference>
<dbReference type="AlphaFoldDB" id="A0A6M0RCR5"/>
<organism evidence="2 3">
    <name type="scientific">Adonisia turfae CCMR0081</name>
    <dbReference type="NCBI Taxonomy" id="2292702"/>
    <lineage>
        <taxon>Bacteria</taxon>
        <taxon>Bacillati</taxon>
        <taxon>Cyanobacteriota</taxon>
        <taxon>Adonisia</taxon>
        <taxon>Adonisia turfae</taxon>
    </lineage>
</organism>
<evidence type="ECO:0000313" key="3">
    <source>
        <dbReference type="Proteomes" id="UP000481033"/>
    </source>
</evidence>
<protein>
    <submittedName>
        <fullName evidence="2">Uncharacterized protein</fullName>
    </submittedName>
</protein>
<dbReference type="Proteomes" id="UP000481033">
    <property type="component" value="Unassembled WGS sequence"/>
</dbReference>
<proteinExistence type="predicted"/>